<feature type="domain" description="Histidine kinase" evidence="8">
    <location>
        <begin position="860"/>
        <end position="1079"/>
    </location>
</feature>
<dbReference type="SUPFAM" id="SSF55785">
    <property type="entry name" value="PYP-like sensor domain (PAS domain)"/>
    <property type="match status" value="1"/>
</dbReference>
<keyword evidence="4" id="KW-0808">Transferase</keyword>
<dbReference type="CDD" id="cd00082">
    <property type="entry name" value="HisKA"/>
    <property type="match status" value="1"/>
</dbReference>
<dbReference type="SUPFAM" id="SSF55874">
    <property type="entry name" value="ATPase domain of HSP90 chaperone/DNA topoisomerase II/histidine kinase"/>
    <property type="match status" value="1"/>
</dbReference>
<evidence type="ECO:0000259" key="10">
    <source>
        <dbReference type="PROSITE" id="PS51831"/>
    </source>
</evidence>
<dbReference type="Pfam" id="PF00512">
    <property type="entry name" value="HisKA"/>
    <property type="match status" value="1"/>
</dbReference>
<dbReference type="HOGENOM" id="CLU_317555_0_0_7"/>
<evidence type="ECO:0000259" key="8">
    <source>
        <dbReference type="PROSITE" id="PS50109"/>
    </source>
</evidence>
<evidence type="ECO:0000256" key="4">
    <source>
        <dbReference type="ARBA" id="ARBA00022679"/>
    </source>
</evidence>
<dbReference type="InterPro" id="IPR000700">
    <property type="entry name" value="PAS-assoc_C"/>
</dbReference>
<proteinExistence type="predicted"/>
<keyword evidence="5" id="KW-0418">Kinase</keyword>
<comment type="catalytic activity">
    <reaction evidence="1">
        <text>ATP + protein L-histidine = ADP + protein N-phospho-L-histidine.</text>
        <dbReference type="EC" id="2.7.13.3"/>
    </reaction>
</comment>
<dbReference type="CDD" id="cd00130">
    <property type="entry name" value="PAS"/>
    <property type="match status" value="1"/>
</dbReference>
<sequence length="1087" mass="122607">MQSFPEKQKILLDLVSLLSKILDLSDKGNLAHGLRVADLSQAIAKQIYIGKPAQLYVAGLLHDIGGMSLDRHVLYHALDSFQDIEARNHASYGAEILKSFHPFHSLVGWVADHHERYDGTGFPEGKSQHEISSEAGILHLADLLDIFFRQNKEVTLKEIRTFLNEQSGSSVAPVVVEGAKHLFSTQESLVYLKESDPRECCGSGMVDSFSEINFISVPELISQLLWLIAQVADCKVEKNGFHSNRVAFFCHRIAKAFHSVDVDPLQALWAGLLHDVGICAAPKGELTKNQNIVATASLLYREHPLVSAKLAGDVKVLEHFAPVLAAHHECWNGTGFPAGLKGDGIPLLSQIIHVCEQYDISSRSEGTKSGHKYAIEELEKGRGQLFSSDLLDVAIPVLQTWGPRDISWMRDIKNVHAFFTSDPFDGITQGEQEQVVDLNSESMINTVLPRQWECAELTTDFVLHTGGEYLKRFTNSEDVENFFDILEPSIVRSTRKALKAVKDGESLTLTMASKWGKPLELIFLKQKKYYTLLYRGVNEEPLFTRRHSIFYQHFQKTAEAELILDEEAVIKDVNDSALALLRYPRQGLIGKDIETLFSPFLSKLQLSSLHMFLVADDETLWIEEFSLINNKGTAFSIQVTIVPLQGVERRDAAYICRLRDISVRKELEREMVQREKAMQLIVHNISGMTGDQFFKELLLQFASLCGSSQVMIGELIEGGDTIRPVVFRDPKGFHKRESFLLQHTPGFVVVHSGELFITDRVNDRFPQDKVLQDQGINSYWGLPLRNQDGTVLGVLVAMDTKPITQTKSTRALVKVLQSLAGGELARMQTERKLKENEKQLESQNLELSRMNQLKSDMIAVTSHDLKSPLAAIIGYASLLQEYFSSLDEEKKIYYIQRIEEEGQKQLVFINKLLDLYRIESGTIDLELTSERLDFLVQECITRQQHVAAERNITIEMSLKGVLSPVFFDHLRMEQVISNILSNSIKFSPADRRIIVCVNQDIQDITVEICDRGKGIDEEEIANIFDRYYMGRTNFDVRPEGSGLGLYIVKNIINLHGGEVFARNRKRGGSCFTVRIPVKANESVMDKQ</sequence>
<keyword evidence="13" id="KW-1185">Reference proteome</keyword>
<dbReference type="CDD" id="cd00075">
    <property type="entry name" value="HATPase"/>
    <property type="match status" value="1"/>
</dbReference>
<dbReference type="Pfam" id="PF02518">
    <property type="entry name" value="HATPase_c"/>
    <property type="match status" value="1"/>
</dbReference>
<feature type="domain" description="HD-GYP" evidence="11">
    <location>
        <begin position="217"/>
        <end position="410"/>
    </location>
</feature>
<dbReference type="Pfam" id="PF13426">
    <property type="entry name" value="PAS_9"/>
    <property type="match status" value="1"/>
</dbReference>
<dbReference type="InterPro" id="IPR036097">
    <property type="entry name" value="HisK_dim/P_sf"/>
</dbReference>
<dbReference type="SMART" id="SM00471">
    <property type="entry name" value="HDc"/>
    <property type="match status" value="2"/>
</dbReference>
<feature type="domain" description="PAC" evidence="9">
    <location>
        <begin position="621"/>
        <end position="673"/>
    </location>
</feature>
<dbReference type="InterPro" id="IPR005467">
    <property type="entry name" value="His_kinase_dom"/>
</dbReference>
<dbReference type="OrthoDB" id="9815202at2"/>
<keyword evidence="7" id="KW-0175">Coiled coil</keyword>
<dbReference type="CDD" id="cd00077">
    <property type="entry name" value="HDc"/>
    <property type="match status" value="2"/>
</dbReference>
<protein>
    <recommendedName>
        <fullName evidence="2">histidine kinase</fullName>
        <ecNumber evidence="2">2.7.13.3</ecNumber>
    </recommendedName>
</protein>
<dbReference type="InterPro" id="IPR050736">
    <property type="entry name" value="Sensor_HK_Regulatory"/>
</dbReference>
<feature type="domain" description="HD" evidence="10">
    <location>
        <begin position="29"/>
        <end position="147"/>
    </location>
</feature>
<feature type="domain" description="HD-GYP" evidence="11">
    <location>
        <begin position="7"/>
        <end position="195"/>
    </location>
</feature>
<dbReference type="InterPro" id="IPR003661">
    <property type="entry name" value="HisK_dim/P_dom"/>
</dbReference>
<evidence type="ECO:0000256" key="6">
    <source>
        <dbReference type="ARBA" id="ARBA00023012"/>
    </source>
</evidence>
<dbReference type="Gene3D" id="3.30.565.10">
    <property type="entry name" value="Histidine kinase-like ATPase, C-terminal domain"/>
    <property type="match status" value="1"/>
</dbReference>
<dbReference type="InterPro" id="IPR035965">
    <property type="entry name" value="PAS-like_dom_sf"/>
</dbReference>
<evidence type="ECO:0000256" key="3">
    <source>
        <dbReference type="ARBA" id="ARBA00022553"/>
    </source>
</evidence>
<dbReference type="GO" id="GO:0000155">
    <property type="term" value="F:phosphorelay sensor kinase activity"/>
    <property type="evidence" value="ECO:0007669"/>
    <property type="project" value="InterPro"/>
</dbReference>
<dbReference type="SMART" id="SM00387">
    <property type="entry name" value="HATPase_c"/>
    <property type="match status" value="1"/>
</dbReference>
<dbReference type="STRING" id="1167006.UWK_01118"/>
<dbReference type="Gene3D" id="1.10.287.130">
    <property type="match status" value="1"/>
</dbReference>
<dbReference type="Pfam" id="PF13487">
    <property type="entry name" value="HD_5"/>
    <property type="match status" value="1"/>
</dbReference>
<dbReference type="InterPro" id="IPR004358">
    <property type="entry name" value="Sig_transdc_His_kin-like_C"/>
</dbReference>
<dbReference type="InterPro" id="IPR037522">
    <property type="entry name" value="HD_GYP_dom"/>
</dbReference>
<dbReference type="PANTHER" id="PTHR43711:SF26">
    <property type="entry name" value="SENSOR HISTIDINE KINASE RCSC"/>
    <property type="match status" value="1"/>
</dbReference>
<dbReference type="Gene3D" id="3.30.450.40">
    <property type="match status" value="1"/>
</dbReference>
<dbReference type="EMBL" id="CP003985">
    <property type="protein sequence ID" value="AGF77686.1"/>
    <property type="molecule type" value="Genomic_DNA"/>
</dbReference>
<dbReference type="InterPro" id="IPR003607">
    <property type="entry name" value="HD/PDEase_dom"/>
</dbReference>
<accession>M1PML1</accession>
<feature type="coiled-coil region" evidence="7">
    <location>
        <begin position="824"/>
        <end position="853"/>
    </location>
</feature>
<dbReference type="InterPro" id="IPR003594">
    <property type="entry name" value="HATPase_dom"/>
</dbReference>
<evidence type="ECO:0000313" key="13">
    <source>
        <dbReference type="Proteomes" id="UP000011721"/>
    </source>
</evidence>
<dbReference type="InterPro" id="IPR000014">
    <property type="entry name" value="PAS"/>
</dbReference>
<dbReference type="PROSITE" id="PS51832">
    <property type="entry name" value="HD_GYP"/>
    <property type="match status" value="2"/>
</dbReference>
<dbReference type="SUPFAM" id="SSF47384">
    <property type="entry name" value="Homodimeric domain of signal transducing histidine kinase"/>
    <property type="match status" value="1"/>
</dbReference>
<dbReference type="PRINTS" id="PR00344">
    <property type="entry name" value="BCTRLSENSOR"/>
</dbReference>
<keyword evidence="6" id="KW-0902">Two-component regulatory system</keyword>
<gene>
    <name evidence="12" type="ordered locus">UWK_01118</name>
</gene>
<evidence type="ECO:0000313" key="12">
    <source>
        <dbReference type="EMBL" id="AGF77686.1"/>
    </source>
</evidence>
<dbReference type="eggNOG" id="COG2206">
    <property type="taxonomic scope" value="Bacteria"/>
</dbReference>
<dbReference type="Proteomes" id="UP000011721">
    <property type="component" value="Chromosome"/>
</dbReference>
<evidence type="ECO:0000256" key="7">
    <source>
        <dbReference type="SAM" id="Coils"/>
    </source>
</evidence>
<dbReference type="RefSeq" id="WP_015403380.1">
    <property type="nucleotide sequence ID" value="NC_020304.1"/>
</dbReference>
<dbReference type="PROSITE" id="PS50113">
    <property type="entry name" value="PAC"/>
    <property type="match status" value="1"/>
</dbReference>
<dbReference type="Pfam" id="PF01590">
    <property type="entry name" value="GAF"/>
    <property type="match status" value="1"/>
</dbReference>
<evidence type="ECO:0000256" key="2">
    <source>
        <dbReference type="ARBA" id="ARBA00012438"/>
    </source>
</evidence>
<dbReference type="PROSITE" id="PS51831">
    <property type="entry name" value="HD"/>
    <property type="match status" value="1"/>
</dbReference>
<name>M1PML1_DESSD</name>
<dbReference type="Gene3D" id="3.30.450.20">
    <property type="entry name" value="PAS domain"/>
    <property type="match status" value="1"/>
</dbReference>
<dbReference type="KEGG" id="dsf:UWK_01118"/>
<evidence type="ECO:0000256" key="1">
    <source>
        <dbReference type="ARBA" id="ARBA00000085"/>
    </source>
</evidence>
<dbReference type="PROSITE" id="PS50109">
    <property type="entry name" value="HIS_KIN"/>
    <property type="match status" value="1"/>
</dbReference>
<dbReference type="InterPro" id="IPR036890">
    <property type="entry name" value="HATPase_C_sf"/>
</dbReference>
<dbReference type="SUPFAM" id="SSF55781">
    <property type="entry name" value="GAF domain-like"/>
    <property type="match status" value="1"/>
</dbReference>
<evidence type="ECO:0000259" key="9">
    <source>
        <dbReference type="PROSITE" id="PS50113"/>
    </source>
</evidence>
<dbReference type="Pfam" id="PF01966">
    <property type="entry name" value="HD"/>
    <property type="match status" value="1"/>
</dbReference>
<dbReference type="AlphaFoldDB" id="M1PML1"/>
<organism evidence="12 13">
    <name type="scientific">Desulfocapsa sulfexigens (strain DSM 10523 / SB164P1)</name>
    <dbReference type="NCBI Taxonomy" id="1167006"/>
    <lineage>
        <taxon>Bacteria</taxon>
        <taxon>Pseudomonadati</taxon>
        <taxon>Thermodesulfobacteriota</taxon>
        <taxon>Desulfobulbia</taxon>
        <taxon>Desulfobulbales</taxon>
        <taxon>Desulfocapsaceae</taxon>
        <taxon>Desulfocapsa</taxon>
    </lineage>
</organism>
<evidence type="ECO:0000259" key="11">
    <source>
        <dbReference type="PROSITE" id="PS51832"/>
    </source>
</evidence>
<dbReference type="Gene3D" id="1.10.3210.10">
    <property type="entry name" value="Hypothetical protein af1432"/>
    <property type="match status" value="2"/>
</dbReference>
<dbReference type="InterPro" id="IPR003018">
    <property type="entry name" value="GAF"/>
</dbReference>
<dbReference type="InterPro" id="IPR029016">
    <property type="entry name" value="GAF-like_dom_sf"/>
</dbReference>
<dbReference type="NCBIfam" id="TIGR00229">
    <property type="entry name" value="sensory_box"/>
    <property type="match status" value="1"/>
</dbReference>
<dbReference type="PANTHER" id="PTHR43711">
    <property type="entry name" value="TWO-COMPONENT HISTIDINE KINASE"/>
    <property type="match status" value="1"/>
</dbReference>
<keyword evidence="3" id="KW-0597">Phosphoprotein</keyword>
<dbReference type="SMART" id="SM00388">
    <property type="entry name" value="HisKA"/>
    <property type="match status" value="1"/>
</dbReference>
<dbReference type="SMART" id="SM00065">
    <property type="entry name" value="GAF"/>
    <property type="match status" value="1"/>
</dbReference>
<reference evidence="13" key="1">
    <citation type="journal article" date="2013" name="Stand. Genomic Sci.">
        <title>Complete genome sequence of Desulfocapsa sulfexigens, a marine deltaproteobacterium specialized in disproportionating inorganic sulfur compounds.</title>
        <authorList>
            <person name="Finster K.W."/>
            <person name="Kjeldsen K.U."/>
            <person name="Kube M."/>
            <person name="Reinhardt R."/>
            <person name="Mussmann M."/>
            <person name="Amann R."/>
            <person name="Schreiber L."/>
        </authorList>
    </citation>
    <scope>NUCLEOTIDE SEQUENCE [LARGE SCALE GENOMIC DNA]</scope>
    <source>
        <strain evidence="13">DSM 10523 / SB164P1</strain>
    </source>
</reference>
<dbReference type="EC" id="2.7.13.3" evidence="2"/>
<evidence type="ECO:0000256" key="5">
    <source>
        <dbReference type="ARBA" id="ARBA00022777"/>
    </source>
</evidence>
<dbReference type="eggNOG" id="COG2205">
    <property type="taxonomic scope" value="Bacteria"/>
</dbReference>
<dbReference type="SUPFAM" id="SSF109604">
    <property type="entry name" value="HD-domain/PDEase-like"/>
    <property type="match status" value="2"/>
</dbReference>
<dbReference type="InterPro" id="IPR006675">
    <property type="entry name" value="HDIG_dom"/>
</dbReference>
<dbReference type="InterPro" id="IPR006674">
    <property type="entry name" value="HD_domain"/>
</dbReference>
<dbReference type="NCBIfam" id="TIGR00277">
    <property type="entry name" value="HDIG"/>
    <property type="match status" value="1"/>
</dbReference>